<keyword evidence="4" id="KW-0444">Lipid biosynthesis</keyword>
<dbReference type="InterPro" id="IPR033177">
    <property type="entry name" value="PSD-B"/>
</dbReference>
<comment type="cofactor">
    <cofactor evidence="1">
        <name>pyruvate</name>
        <dbReference type="ChEBI" id="CHEBI:15361"/>
    </cofactor>
</comment>
<evidence type="ECO:0000256" key="11">
    <source>
        <dbReference type="ARBA" id="ARBA00023317"/>
    </source>
</evidence>
<comment type="caution">
    <text evidence="13">The sequence shown here is derived from an EMBL/GenBank/DDBJ whole genome shotgun (WGS) entry which is preliminary data.</text>
</comment>
<evidence type="ECO:0000256" key="5">
    <source>
        <dbReference type="ARBA" id="ARBA00022793"/>
    </source>
</evidence>
<name>A0ABW8I4Q0_9BACI</name>
<dbReference type="GO" id="GO:0004609">
    <property type="term" value="F:phosphatidylserine decarboxylase activity"/>
    <property type="evidence" value="ECO:0007669"/>
    <property type="project" value="UniProtKB-EC"/>
</dbReference>
<comment type="pathway">
    <text evidence="12">Phospholipid metabolism; phosphatidylethanolamine biosynthesis.</text>
</comment>
<evidence type="ECO:0000256" key="6">
    <source>
        <dbReference type="ARBA" id="ARBA00023098"/>
    </source>
</evidence>
<dbReference type="PANTHER" id="PTHR10067:SF6">
    <property type="entry name" value="PHOSPHATIDYLSERINE DECARBOXYLASE PROENZYME, MITOCHONDRIAL"/>
    <property type="match status" value="1"/>
</dbReference>
<reference evidence="13 14" key="1">
    <citation type="submission" date="2023-07" db="EMBL/GenBank/DDBJ databases">
        <title>Bacillus lucianemedeirus sp. nov, a new species isolated from an immunobiological production facility.</title>
        <authorList>
            <person name="Costa L.V."/>
            <person name="Miranda R.V.S.L."/>
            <person name="Brandao M.L.L."/>
            <person name="Reis C.M.F."/>
            <person name="Frazao A.M."/>
            <person name="Cruz F.V."/>
            <person name="Baio P.V.P."/>
            <person name="Veras J.F.C."/>
            <person name="Ramos J.N."/>
            <person name="Vieira V."/>
        </authorList>
    </citation>
    <scope>NUCLEOTIDE SEQUENCE [LARGE SCALE GENOMIC DNA]</scope>
    <source>
        <strain evidence="13 14">B190/17</strain>
    </source>
</reference>
<keyword evidence="7" id="KW-0865">Zymogen</keyword>
<accession>A0ABW8I4Q0</accession>
<dbReference type="PANTHER" id="PTHR10067">
    <property type="entry name" value="PHOSPHATIDYLSERINE DECARBOXYLASE"/>
    <property type="match status" value="1"/>
</dbReference>
<evidence type="ECO:0000256" key="7">
    <source>
        <dbReference type="ARBA" id="ARBA00023145"/>
    </source>
</evidence>
<dbReference type="Proteomes" id="UP001619911">
    <property type="component" value="Unassembled WGS sequence"/>
</dbReference>
<proteinExistence type="predicted"/>
<keyword evidence="6" id="KW-0443">Lipid metabolism</keyword>
<dbReference type="Pfam" id="PF02666">
    <property type="entry name" value="PS_Dcarbxylase"/>
    <property type="match status" value="1"/>
</dbReference>
<dbReference type="NCBIfam" id="TIGR00163">
    <property type="entry name" value="PS_decarb"/>
    <property type="match status" value="1"/>
</dbReference>
<keyword evidence="14" id="KW-1185">Reference proteome</keyword>
<evidence type="ECO:0000256" key="8">
    <source>
        <dbReference type="ARBA" id="ARBA00023209"/>
    </source>
</evidence>
<evidence type="ECO:0000256" key="9">
    <source>
        <dbReference type="ARBA" id="ARBA00023239"/>
    </source>
</evidence>
<evidence type="ECO:0000256" key="1">
    <source>
        <dbReference type="ARBA" id="ARBA00001928"/>
    </source>
</evidence>
<keyword evidence="11" id="KW-0670">Pyruvate</keyword>
<dbReference type="EMBL" id="JAUIYO010000001">
    <property type="protein sequence ID" value="MFK2824444.1"/>
    <property type="molecule type" value="Genomic_DNA"/>
</dbReference>
<sequence>MRRQLYRFLIELTNKRWSSWLIRRYTSSSLSKPMIRSFIKIYRVNEKEMAHSVKNYRTLHDFFIRELLPEARTIHYGHRHVVSPVDAVLAEAGSIMGGCEIVVKGKSYSVTEMLGSREKAASYEKGTFLVLYLSPSHYHRIHSPIDGRVVDEWTLGRYSYPVNAYGLKYGKAPLSKNYRDITELAFDSGNMAVVKVGAMFINSIERSHDRSVWKQGEEVAYFNFGSTVVLLFEPDTFKLNEQLTIPCEVKVGEKIGTLIKSV</sequence>
<gene>
    <name evidence="13" type="ORF">QYG89_01865</name>
</gene>
<keyword evidence="9 13" id="KW-0456">Lyase</keyword>
<keyword evidence="8" id="KW-0594">Phospholipid biosynthesis</keyword>
<evidence type="ECO:0000256" key="12">
    <source>
        <dbReference type="ARBA" id="ARBA00024326"/>
    </source>
</evidence>
<keyword evidence="5" id="KW-0210">Decarboxylase</keyword>
<dbReference type="NCBIfam" id="NF002853">
    <property type="entry name" value="PRK03140.1"/>
    <property type="match status" value="1"/>
</dbReference>
<keyword evidence="10" id="KW-1208">Phospholipid metabolism</keyword>
<dbReference type="EC" id="4.1.1.65" evidence="3"/>
<evidence type="ECO:0000256" key="10">
    <source>
        <dbReference type="ARBA" id="ARBA00023264"/>
    </source>
</evidence>
<evidence type="ECO:0000256" key="4">
    <source>
        <dbReference type="ARBA" id="ARBA00022516"/>
    </source>
</evidence>
<dbReference type="RefSeq" id="WP_404313976.1">
    <property type="nucleotide sequence ID" value="NZ_JAUIYO010000001.1"/>
</dbReference>
<organism evidence="13 14">
    <name type="scientific">Bacillus lumedeiriae</name>
    <dbReference type="NCBI Taxonomy" id="3058829"/>
    <lineage>
        <taxon>Bacteria</taxon>
        <taxon>Bacillati</taxon>
        <taxon>Bacillota</taxon>
        <taxon>Bacilli</taxon>
        <taxon>Bacillales</taxon>
        <taxon>Bacillaceae</taxon>
        <taxon>Bacillus</taxon>
    </lineage>
</organism>
<evidence type="ECO:0000313" key="13">
    <source>
        <dbReference type="EMBL" id="MFK2824444.1"/>
    </source>
</evidence>
<evidence type="ECO:0000256" key="3">
    <source>
        <dbReference type="ARBA" id="ARBA00012243"/>
    </source>
</evidence>
<dbReference type="InterPro" id="IPR003817">
    <property type="entry name" value="PS_Dcarbxylase"/>
</dbReference>
<evidence type="ECO:0000313" key="14">
    <source>
        <dbReference type="Proteomes" id="UP001619911"/>
    </source>
</evidence>
<comment type="pathway">
    <text evidence="2">Lipid metabolism.</text>
</comment>
<protein>
    <recommendedName>
        <fullName evidence="3">phosphatidylserine decarboxylase</fullName>
        <ecNumber evidence="3">4.1.1.65</ecNumber>
    </recommendedName>
</protein>
<evidence type="ECO:0000256" key="2">
    <source>
        <dbReference type="ARBA" id="ARBA00005189"/>
    </source>
</evidence>